<gene>
    <name evidence="2" type="ORF">HanXRQr2_Chr04g0186611</name>
</gene>
<evidence type="ECO:0000313" key="3">
    <source>
        <dbReference type="Proteomes" id="UP000215914"/>
    </source>
</evidence>
<keyword evidence="1" id="KW-0812">Transmembrane</keyword>
<sequence length="49" mass="5473">MVHRFNLPSTNGNSIIKSIIAVSFTLISLITCRSMLLFKRDCGCSDRGR</sequence>
<organism evidence="2 3">
    <name type="scientific">Helianthus annuus</name>
    <name type="common">Common sunflower</name>
    <dbReference type="NCBI Taxonomy" id="4232"/>
    <lineage>
        <taxon>Eukaryota</taxon>
        <taxon>Viridiplantae</taxon>
        <taxon>Streptophyta</taxon>
        <taxon>Embryophyta</taxon>
        <taxon>Tracheophyta</taxon>
        <taxon>Spermatophyta</taxon>
        <taxon>Magnoliopsida</taxon>
        <taxon>eudicotyledons</taxon>
        <taxon>Gunneridae</taxon>
        <taxon>Pentapetalae</taxon>
        <taxon>asterids</taxon>
        <taxon>campanulids</taxon>
        <taxon>Asterales</taxon>
        <taxon>Asteraceae</taxon>
        <taxon>Asteroideae</taxon>
        <taxon>Heliantheae alliance</taxon>
        <taxon>Heliantheae</taxon>
        <taxon>Helianthus</taxon>
    </lineage>
</organism>
<reference evidence="2" key="1">
    <citation type="journal article" date="2017" name="Nature">
        <title>The sunflower genome provides insights into oil metabolism, flowering and Asterid evolution.</title>
        <authorList>
            <person name="Badouin H."/>
            <person name="Gouzy J."/>
            <person name="Grassa C.J."/>
            <person name="Murat F."/>
            <person name="Staton S.E."/>
            <person name="Cottret L."/>
            <person name="Lelandais-Briere C."/>
            <person name="Owens G.L."/>
            <person name="Carrere S."/>
            <person name="Mayjonade B."/>
            <person name="Legrand L."/>
            <person name="Gill N."/>
            <person name="Kane N.C."/>
            <person name="Bowers J.E."/>
            <person name="Hubner S."/>
            <person name="Bellec A."/>
            <person name="Berard A."/>
            <person name="Berges H."/>
            <person name="Blanchet N."/>
            <person name="Boniface M.C."/>
            <person name="Brunel D."/>
            <person name="Catrice O."/>
            <person name="Chaidir N."/>
            <person name="Claudel C."/>
            <person name="Donnadieu C."/>
            <person name="Faraut T."/>
            <person name="Fievet G."/>
            <person name="Helmstetter N."/>
            <person name="King M."/>
            <person name="Knapp S.J."/>
            <person name="Lai Z."/>
            <person name="Le Paslier M.C."/>
            <person name="Lippi Y."/>
            <person name="Lorenzon L."/>
            <person name="Mandel J.R."/>
            <person name="Marage G."/>
            <person name="Marchand G."/>
            <person name="Marquand E."/>
            <person name="Bret-Mestries E."/>
            <person name="Morien E."/>
            <person name="Nambeesan S."/>
            <person name="Nguyen T."/>
            <person name="Pegot-Espagnet P."/>
            <person name="Pouilly N."/>
            <person name="Raftis F."/>
            <person name="Sallet E."/>
            <person name="Schiex T."/>
            <person name="Thomas J."/>
            <person name="Vandecasteele C."/>
            <person name="Vares D."/>
            <person name="Vear F."/>
            <person name="Vautrin S."/>
            <person name="Crespi M."/>
            <person name="Mangin B."/>
            <person name="Burke J.M."/>
            <person name="Salse J."/>
            <person name="Munos S."/>
            <person name="Vincourt P."/>
            <person name="Rieseberg L.H."/>
            <person name="Langlade N.B."/>
        </authorList>
    </citation>
    <scope>NUCLEOTIDE SEQUENCE</scope>
    <source>
        <tissue evidence="2">Leaves</tissue>
    </source>
</reference>
<dbReference type="EMBL" id="MNCJ02000319">
    <property type="protein sequence ID" value="KAF5811893.1"/>
    <property type="molecule type" value="Genomic_DNA"/>
</dbReference>
<dbReference type="Gramene" id="mRNA:HanXRQr2_Chr04g0186611">
    <property type="protein sequence ID" value="mRNA:HanXRQr2_Chr04g0186611"/>
    <property type="gene ID" value="HanXRQr2_Chr04g0186611"/>
</dbReference>
<accession>A0A9K3JBJ4</accession>
<feature type="transmembrane region" description="Helical" evidence="1">
    <location>
        <begin position="15"/>
        <end position="38"/>
    </location>
</feature>
<evidence type="ECO:0000313" key="2">
    <source>
        <dbReference type="EMBL" id="KAF5811893.1"/>
    </source>
</evidence>
<dbReference type="AlphaFoldDB" id="A0A9K3JBJ4"/>
<evidence type="ECO:0000256" key="1">
    <source>
        <dbReference type="SAM" id="Phobius"/>
    </source>
</evidence>
<proteinExistence type="predicted"/>
<comment type="caution">
    <text evidence="2">The sequence shown here is derived from an EMBL/GenBank/DDBJ whole genome shotgun (WGS) entry which is preliminary data.</text>
</comment>
<dbReference type="Proteomes" id="UP000215914">
    <property type="component" value="Unassembled WGS sequence"/>
</dbReference>
<name>A0A9K3JBJ4_HELAN</name>
<keyword evidence="1" id="KW-1133">Transmembrane helix</keyword>
<protein>
    <submittedName>
        <fullName evidence="2">Uncharacterized protein</fullName>
    </submittedName>
</protein>
<keyword evidence="1" id="KW-0472">Membrane</keyword>
<keyword evidence="3" id="KW-1185">Reference proteome</keyword>
<reference evidence="2" key="2">
    <citation type="submission" date="2020-06" db="EMBL/GenBank/DDBJ databases">
        <title>Helianthus annuus Genome sequencing and assembly Release 2.</title>
        <authorList>
            <person name="Gouzy J."/>
            <person name="Langlade N."/>
            <person name="Munos S."/>
        </authorList>
    </citation>
    <scope>NUCLEOTIDE SEQUENCE</scope>
    <source>
        <tissue evidence="2">Leaves</tissue>
    </source>
</reference>